<name>A0AAV2GME1_9ROSI</name>
<gene>
    <name evidence="1" type="ORF">LTRI10_LOCUS51191</name>
</gene>
<evidence type="ECO:0000313" key="2">
    <source>
        <dbReference type="Proteomes" id="UP001497516"/>
    </source>
</evidence>
<dbReference type="InterPro" id="IPR043128">
    <property type="entry name" value="Rev_trsase/Diguanyl_cyclase"/>
</dbReference>
<dbReference type="Gene3D" id="3.30.70.270">
    <property type="match status" value="2"/>
</dbReference>
<evidence type="ECO:0000313" key="1">
    <source>
        <dbReference type="EMBL" id="CAL1411859.1"/>
    </source>
</evidence>
<organism evidence="1 2">
    <name type="scientific">Linum trigynum</name>
    <dbReference type="NCBI Taxonomy" id="586398"/>
    <lineage>
        <taxon>Eukaryota</taxon>
        <taxon>Viridiplantae</taxon>
        <taxon>Streptophyta</taxon>
        <taxon>Embryophyta</taxon>
        <taxon>Tracheophyta</taxon>
        <taxon>Spermatophyta</taxon>
        <taxon>Magnoliopsida</taxon>
        <taxon>eudicotyledons</taxon>
        <taxon>Gunneridae</taxon>
        <taxon>Pentapetalae</taxon>
        <taxon>rosids</taxon>
        <taxon>fabids</taxon>
        <taxon>Malpighiales</taxon>
        <taxon>Linaceae</taxon>
        <taxon>Linum</taxon>
    </lineage>
</organism>
<dbReference type="EMBL" id="OZ034822">
    <property type="protein sequence ID" value="CAL1411859.1"/>
    <property type="molecule type" value="Genomic_DNA"/>
</dbReference>
<dbReference type="InterPro" id="IPR043502">
    <property type="entry name" value="DNA/RNA_pol_sf"/>
</dbReference>
<sequence>MFYLKNMEEHIDHLRDVLKTSRKEQLYAILKKFTFRTSSMVFLGFVISVNGVEFDDEKVKAIQAWPTPTNVNEARSFHGLALFYR</sequence>
<keyword evidence="2" id="KW-1185">Reference proteome</keyword>
<proteinExistence type="predicted"/>
<dbReference type="PANTHER" id="PTHR37984:SF5">
    <property type="entry name" value="PROTEIN NYNRIN-LIKE"/>
    <property type="match status" value="1"/>
</dbReference>
<dbReference type="Proteomes" id="UP001497516">
    <property type="component" value="Chromosome 9"/>
</dbReference>
<protein>
    <submittedName>
        <fullName evidence="1">Uncharacterized protein</fullName>
    </submittedName>
</protein>
<accession>A0AAV2GME1</accession>
<dbReference type="AlphaFoldDB" id="A0AAV2GME1"/>
<dbReference type="PANTHER" id="PTHR37984">
    <property type="entry name" value="PROTEIN CBG26694"/>
    <property type="match status" value="1"/>
</dbReference>
<dbReference type="SUPFAM" id="SSF56672">
    <property type="entry name" value="DNA/RNA polymerases"/>
    <property type="match status" value="1"/>
</dbReference>
<reference evidence="1 2" key="1">
    <citation type="submission" date="2024-04" db="EMBL/GenBank/DDBJ databases">
        <authorList>
            <person name="Fracassetti M."/>
        </authorList>
    </citation>
    <scope>NUCLEOTIDE SEQUENCE [LARGE SCALE GENOMIC DNA]</scope>
</reference>
<dbReference type="InterPro" id="IPR050951">
    <property type="entry name" value="Retrovirus_Pol_polyprotein"/>
</dbReference>